<feature type="compositionally biased region" description="Basic and acidic residues" evidence="1">
    <location>
        <begin position="139"/>
        <end position="162"/>
    </location>
</feature>
<feature type="compositionally biased region" description="Basic and acidic residues" evidence="1">
    <location>
        <begin position="97"/>
        <end position="106"/>
    </location>
</feature>
<proteinExistence type="predicted"/>
<feature type="region of interest" description="Disordered" evidence="1">
    <location>
        <begin position="1"/>
        <end position="108"/>
    </location>
</feature>
<feature type="compositionally biased region" description="Gly residues" evidence="1">
    <location>
        <begin position="163"/>
        <end position="174"/>
    </location>
</feature>
<feature type="compositionally biased region" description="Basic residues" evidence="1">
    <location>
        <begin position="22"/>
        <end position="34"/>
    </location>
</feature>
<dbReference type="AlphaFoldDB" id="A0ABD3NM09"/>
<accession>A0ABD3NM09</accession>
<feature type="non-terminal residue" evidence="2">
    <location>
        <position position="1"/>
    </location>
</feature>
<evidence type="ECO:0000313" key="3">
    <source>
        <dbReference type="Proteomes" id="UP001530315"/>
    </source>
</evidence>
<gene>
    <name evidence="2" type="ORF">ACHAW5_008023</name>
</gene>
<protein>
    <recommendedName>
        <fullName evidence="4">PDZ domain-containing protein</fullName>
    </recommendedName>
</protein>
<feature type="region of interest" description="Disordered" evidence="1">
    <location>
        <begin position="139"/>
        <end position="179"/>
    </location>
</feature>
<feature type="compositionally biased region" description="Low complexity" evidence="1">
    <location>
        <begin position="35"/>
        <end position="44"/>
    </location>
</feature>
<organism evidence="2 3">
    <name type="scientific">Stephanodiscus triporus</name>
    <dbReference type="NCBI Taxonomy" id="2934178"/>
    <lineage>
        <taxon>Eukaryota</taxon>
        <taxon>Sar</taxon>
        <taxon>Stramenopiles</taxon>
        <taxon>Ochrophyta</taxon>
        <taxon>Bacillariophyta</taxon>
        <taxon>Coscinodiscophyceae</taxon>
        <taxon>Thalassiosirophycidae</taxon>
        <taxon>Stephanodiscales</taxon>
        <taxon>Stephanodiscaceae</taxon>
        <taxon>Stephanodiscus</taxon>
    </lineage>
</organism>
<evidence type="ECO:0000313" key="2">
    <source>
        <dbReference type="EMBL" id="KAL3776926.1"/>
    </source>
</evidence>
<reference evidence="2 3" key="1">
    <citation type="submission" date="2024-10" db="EMBL/GenBank/DDBJ databases">
        <title>Updated reference genomes for cyclostephanoid diatoms.</title>
        <authorList>
            <person name="Roberts W.R."/>
            <person name="Alverson A.J."/>
        </authorList>
    </citation>
    <scope>NUCLEOTIDE SEQUENCE [LARGE SCALE GENOMIC DNA]</scope>
    <source>
        <strain evidence="2 3">AJA276-08</strain>
    </source>
</reference>
<dbReference type="Proteomes" id="UP001530315">
    <property type="component" value="Unassembled WGS sequence"/>
</dbReference>
<name>A0ABD3NM09_9STRA</name>
<evidence type="ECO:0000256" key="1">
    <source>
        <dbReference type="SAM" id="MobiDB-lite"/>
    </source>
</evidence>
<sequence length="257" mass="27659">SSPPPPPDRRPSSRGGAPRFPAGRRRRRRRRRRTAAASAGRRPTPAVPRPSSNGGVTGTWTPGRDIPTRGCARLVARTSPRIAEDDDGGLGGGVSDLQREMEGRARDRLRRPLPARMPLCVSLGTGEFESIFIKLREEREQQRRHEEEGRRPHPPPPKDRQRGGGGGGGGGWGGVAPPFRSRRVLVGSVRGRAGKSGIMKGDVVTHVDGEAFTGNASELNALLARAYEENGGDGVVTIVVNAEECTAEALRLRSLVR</sequence>
<comment type="caution">
    <text evidence="2">The sequence shown here is derived from an EMBL/GenBank/DDBJ whole genome shotgun (WGS) entry which is preliminary data.</text>
</comment>
<feature type="compositionally biased region" description="Polar residues" evidence="1">
    <location>
        <begin position="50"/>
        <end position="60"/>
    </location>
</feature>
<keyword evidence="3" id="KW-1185">Reference proteome</keyword>
<evidence type="ECO:0008006" key="4">
    <source>
        <dbReference type="Google" id="ProtNLM"/>
    </source>
</evidence>
<dbReference type="EMBL" id="JALLAZ020001325">
    <property type="protein sequence ID" value="KAL3776926.1"/>
    <property type="molecule type" value="Genomic_DNA"/>
</dbReference>